<keyword evidence="4" id="KW-1185">Reference proteome</keyword>
<accession>A0A848H550</accession>
<dbReference type="EMBL" id="JABBFX010000001">
    <property type="protein sequence ID" value="NML44932.1"/>
    <property type="molecule type" value="Genomic_DNA"/>
</dbReference>
<feature type="domain" description="PAS" evidence="2">
    <location>
        <begin position="11"/>
        <end position="74"/>
    </location>
</feature>
<dbReference type="InterPro" id="IPR000014">
    <property type="entry name" value="PAS"/>
</dbReference>
<dbReference type="InterPro" id="IPR035965">
    <property type="entry name" value="PAS-like_dom_sf"/>
</dbReference>
<dbReference type="CDD" id="cd00130">
    <property type="entry name" value="PAS"/>
    <property type="match status" value="1"/>
</dbReference>
<reference evidence="3 4" key="1">
    <citation type="submission" date="2020-04" db="EMBL/GenBank/DDBJ databases">
        <title>Ramlibacter sp. G-1-2-2 isolated from soil.</title>
        <authorList>
            <person name="Dahal R.H."/>
        </authorList>
    </citation>
    <scope>NUCLEOTIDE SEQUENCE [LARGE SCALE GENOMIC DNA]</scope>
    <source>
        <strain evidence="3 4">G-1-2-2</strain>
    </source>
</reference>
<evidence type="ECO:0000313" key="3">
    <source>
        <dbReference type="EMBL" id="NML44932.1"/>
    </source>
</evidence>
<gene>
    <name evidence="3" type="ORF">HHL11_14330</name>
</gene>
<dbReference type="InterPro" id="IPR036388">
    <property type="entry name" value="WH-like_DNA-bd_sf"/>
</dbReference>
<dbReference type="RefSeq" id="WP_169419030.1">
    <property type="nucleotide sequence ID" value="NZ_JABBFX010000001.1"/>
</dbReference>
<dbReference type="SUPFAM" id="SSF46894">
    <property type="entry name" value="C-terminal effector domain of the bipartite response regulators"/>
    <property type="match status" value="1"/>
</dbReference>
<dbReference type="Proteomes" id="UP000541185">
    <property type="component" value="Unassembled WGS sequence"/>
</dbReference>
<keyword evidence="1" id="KW-0238">DNA-binding</keyword>
<dbReference type="AlphaFoldDB" id="A0A848H550"/>
<evidence type="ECO:0000313" key="4">
    <source>
        <dbReference type="Proteomes" id="UP000541185"/>
    </source>
</evidence>
<dbReference type="InterPro" id="IPR001867">
    <property type="entry name" value="OmpR/PhoB-type_DNA-bd"/>
</dbReference>
<dbReference type="Gene3D" id="3.30.450.20">
    <property type="entry name" value="PAS domain"/>
    <property type="match status" value="1"/>
</dbReference>
<evidence type="ECO:0000259" key="2">
    <source>
        <dbReference type="PROSITE" id="PS50112"/>
    </source>
</evidence>
<dbReference type="Pfam" id="PF00486">
    <property type="entry name" value="Trans_reg_C"/>
    <property type="match status" value="1"/>
</dbReference>
<dbReference type="GO" id="GO:0000160">
    <property type="term" value="P:phosphorelay signal transduction system"/>
    <property type="evidence" value="ECO:0007669"/>
    <property type="project" value="InterPro"/>
</dbReference>
<dbReference type="NCBIfam" id="TIGR00229">
    <property type="entry name" value="sensory_box"/>
    <property type="match status" value="1"/>
</dbReference>
<evidence type="ECO:0000256" key="1">
    <source>
        <dbReference type="ARBA" id="ARBA00023125"/>
    </source>
</evidence>
<dbReference type="GO" id="GO:0003677">
    <property type="term" value="F:DNA binding"/>
    <property type="evidence" value="ECO:0007669"/>
    <property type="project" value="UniProtKB-KW"/>
</dbReference>
<comment type="caution">
    <text evidence="3">The sequence shown here is derived from an EMBL/GenBank/DDBJ whole genome shotgun (WGS) entry which is preliminary data.</text>
</comment>
<name>A0A848H550_9BURK</name>
<protein>
    <submittedName>
        <fullName evidence="3">PAS domain S-box protein</fullName>
    </submittedName>
</protein>
<dbReference type="Pfam" id="PF13426">
    <property type="entry name" value="PAS_9"/>
    <property type="match status" value="1"/>
</dbReference>
<dbReference type="GO" id="GO:0006355">
    <property type="term" value="P:regulation of DNA-templated transcription"/>
    <property type="evidence" value="ECO:0007669"/>
    <property type="project" value="InterPro"/>
</dbReference>
<organism evidence="3 4">
    <name type="scientific">Ramlibacter agri</name>
    <dbReference type="NCBI Taxonomy" id="2728837"/>
    <lineage>
        <taxon>Bacteria</taxon>
        <taxon>Pseudomonadati</taxon>
        <taxon>Pseudomonadota</taxon>
        <taxon>Betaproteobacteria</taxon>
        <taxon>Burkholderiales</taxon>
        <taxon>Comamonadaceae</taxon>
        <taxon>Ramlibacter</taxon>
    </lineage>
</organism>
<sequence>MNPQDGPPADITDLLLDAICTVDEQGHFLAIRGACEAIFGYRPDEMLGKRMIEFVYEGDRQRTLQAVDRIMDGYLQRHFENRYVRKDGRLVHIMWSARWYPEDGVRVAVARDITHRSEAAAMAETLPAADTGPAWRLGSAPPRLVPPGLSAVPLSAQDHTVLLALATGGECVRRQAIVKALGEDYLQYDQRRLDTQMRRLRRKVEQACGLQLPVATVRGVGYRVYQRIEVCD</sequence>
<dbReference type="PROSITE" id="PS50112">
    <property type="entry name" value="PAS"/>
    <property type="match status" value="1"/>
</dbReference>
<dbReference type="SMART" id="SM00091">
    <property type="entry name" value="PAS"/>
    <property type="match status" value="1"/>
</dbReference>
<dbReference type="Gene3D" id="1.10.10.10">
    <property type="entry name" value="Winged helix-like DNA-binding domain superfamily/Winged helix DNA-binding domain"/>
    <property type="match status" value="1"/>
</dbReference>
<dbReference type="SUPFAM" id="SSF55785">
    <property type="entry name" value="PYP-like sensor domain (PAS domain)"/>
    <property type="match status" value="1"/>
</dbReference>
<proteinExistence type="predicted"/>
<dbReference type="SMART" id="SM00862">
    <property type="entry name" value="Trans_reg_C"/>
    <property type="match status" value="1"/>
</dbReference>
<dbReference type="InterPro" id="IPR016032">
    <property type="entry name" value="Sig_transdc_resp-reg_C-effctor"/>
</dbReference>